<name>A0ACC0MR29_RHOML</name>
<evidence type="ECO:0000313" key="1">
    <source>
        <dbReference type="EMBL" id="KAI8543360.1"/>
    </source>
</evidence>
<gene>
    <name evidence="1" type="ORF">RHMOL_Rhmol08G0211200</name>
</gene>
<proteinExistence type="predicted"/>
<accession>A0ACC0MR29</accession>
<protein>
    <submittedName>
        <fullName evidence="1">Uncharacterized protein</fullName>
    </submittedName>
</protein>
<keyword evidence="2" id="KW-1185">Reference proteome</keyword>
<evidence type="ECO:0000313" key="2">
    <source>
        <dbReference type="Proteomes" id="UP001062846"/>
    </source>
</evidence>
<dbReference type="Proteomes" id="UP001062846">
    <property type="component" value="Chromosome 8"/>
</dbReference>
<organism evidence="1 2">
    <name type="scientific">Rhododendron molle</name>
    <name type="common">Chinese azalea</name>
    <name type="synonym">Azalea mollis</name>
    <dbReference type="NCBI Taxonomy" id="49168"/>
    <lineage>
        <taxon>Eukaryota</taxon>
        <taxon>Viridiplantae</taxon>
        <taxon>Streptophyta</taxon>
        <taxon>Embryophyta</taxon>
        <taxon>Tracheophyta</taxon>
        <taxon>Spermatophyta</taxon>
        <taxon>Magnoliopsida</taxon>
        <taxon>eudicotyledons</taxon>
        <taxon>Gunneridae</taxon>
        <taxon>Pentapetalae</taxon>
        <taxon>asterids</taxon>
        <taxon>Ericales</taxon>
        <taxon>Ericaceae</taxon>
        <taxon>Ericoideae</taxon>
        <taxon>Rhodoreae</taxon>
        <taxon>Rhododendron</taxon>
    </lineage>
</organism>
<reference evidence="1" key="1">
    <citation type="submission" date="2022-02" db="EMBL/GenBank/DDBJ databases">
        <title>Plant Genome Project.</title>
        <authorList>
            <person name="Zhang R.-G."/>
        </authorList>
    </citation>
    <scope>NUCLEOTIDE SEQUENCE</scope>
    <source>
        <strain evidence="1">AT1</strain>
    </source>
</reference>
<comment type="caution">
    <text evidence="1">The sequence shown here is derived from an EMBL/GenBank/DDBJ whole genome shotgun (WGS) entry which is preliminary data.</text>
</comment>
<dbReference type="EMBL" id="CM046395">
    <property type="protein sequence ID" value="KAI8543360.1"/>
    <property type="molecule type" value="Genomic_DNA"/>
</dbReference>
<sequence>MALGIALNVGRGLIELDAESIVRGCSTSKDPPSNIIVLIRHDFLALKDSFQLYEFNFVKHECNKAAHTYVKKTLSCSLSGLWTTTLPPWGSYLFDIYAFFHLLDH</sequence>